<dbReference type="EMBL" id="CP045227">
    <property type="protein sequence ID" value="QFS51844.1"/>
    <property type="molecule type" value="Genomic_DNA"/>
</dbReference>
<accession>A0A5P8WFN2</accession>
<dbReference type="KEGG" id="nsh:GXM_09232"/>
<organism evidence="1 4">
    <name type="scientific">Nostoc sphaeroides CCNUC1</name>
    <dbReference type="NCBI Taxonomy" id="2653204"/>
    <lineage>
        <taxon>Bacteria</taxon>
        <taxon>Bacillati</taxon>
        <taxon>Cyanobacteriota</taxon>
        <taxon>Cyanophyceae</taxon>
        <taxon>Nostocales</taxon>
        <taxon>Nostocaceae</taxon>
        <taxon>Nostoc</taxon>
    </lineage>
</organism>
<dbReference type="EMBL" id="CP045227">
    <property type="protein sequence ID" value="QFS51738.1"/>
    <property type="molecule type" value="Genomic_DNA"/>
</dbReference>
<dbReference type="EMBL" id="CP045227">
    <property type="protein sequence ID" value="QFS51653.1"/>
    <property type="molecule type" value="Genomic_DNA"/>
</dbReference>
<dbReference type="Proteomes" id="UP000326678">
    <property type="component" value="Chromosome Gxm2"/>
</dbReference>
<dbReference type="AlphaFoldDB" id="A0A5P8WFN2"/>
<sequence>MEKKIDATLDLAKSLKDFEIQVTKLLELTNVSVWDGQVFKEREQKIRDSALILAGQCIALFLYNLSQSQSVLDTAS</sequence>
<dbReference type="KEGG" id="nsh:GXM_09338"/>
<proteinExistence type="predicted"/>
<reference evidence="1 4" key="1">
    <citation type="submission" date="2019-10" db="EMBL/GenBank/DDBJ databases">
        <title>Genomic and transcriptomic insights into the perfect genentic adaptation of a filamentous nitrogen-fixing cyanobacterium to rice fields.</title>
        <authorList>
            <person name="Chen Z."/>
        </authorList>
    </citation>
    <scope>NUCLEOTIDE SEQUENCE [LARGE SCALE GENOMIC DNA]</scope>
    <source>
        <strain evidence="1">CCNUC1</strain>
    </source>
</reference>
<keyword evidence="4" id="KW-1185">Reference proteome</keyword>
<dbReference type="KEGG" id="nsh:GXM_09147"/>
<dbReference type="RefSeq" id="WP_152592077.1">
    <property type="nucleotide sequence ID" value="NZ_CP045227.1"/>
</dbReference>
<evidence type="ECO:0000313" key="4">
    <source>
        <dbReference type="Proteomes" id="UP000326678"/>
    </source>
</evidence>
<evidence type="ECO:0000313" key="2">
    <source>
        <dbReference type="EMBL" id="QFS51738.1"/>
    </source>
</evidence>
<evidence type="ECO:0000313" key="1">
    <source>
        <dbReference type="EMBL" id="QFS51653.1"/>
    </source>
</evidence>
<evidence type="ECO:0000313" key="3">
    <source>
        <dbReference type="EMBL" id="QFS51844.1"/>
    </source>
</evidence>
<name>A0A5P8WFN2_9NOSO</name>
<gene>
    <name evidence="1" type="ORF">GXM_09147</name>
    <name evidence="2" type="ORF">GXM_09232</name>
    <name evidence="3" type="ORF">GXM_09338</name>
</gene>
<protein>
    <submittedName>
        <fullName evidence="1">Uncharacterized protein</fullName>
    </submittedName>
</protein>